<accession>A0A1G5MFW7</accession>
<name>A0A1G5MFW7_AFIMA</name>
<dbReference type="AlphaFoldDB" id="A0A1G5MFW7"/>
<gene>
    <name evidence="1" type="ORF">SAMN03080610_00550</name>
</gene>
<dbReference type="Proteomes" id="UP000199347">
    <property type="component" value="Unassembled WGS sequence"/>
</dbReference>
<keyword evidence="2" id="KW-1185">Reference proteome</keyword>
<evidence type="ECO:0000313" key="1">
    <source>
        <dbReference type="EMBL" id="SCZ23521.1"/>
    </source>
</evidence>
<dbReference type="EMBL" id="FMVW01000001">
    <property type="protein sequence ID" value="SCZ23521.1"/>
    <property type="molecule type" value="Genomic_DNA"/>
</dbReference>
<reference evidence="2" key="1">
    <citation type="submission" date="2016-10" db="EMBL/GenBank/DDBJ databases">
        <authorList>
            <person name="Varghese N."/>
            <person name="Submissions S."/>
        </authorList>
    </citation>
    <scope>NUCLEOTIDE SEQUENCE [LARGE SCALE GENOMIC DNA]</scope>
    <source>
        <strain evidence="2">DSM 2698</strain>
    </source>
</reference>
<sequence length="303" mass="35514">MIDEWRAEYERERYLRELPDVALKTRFDALIRNLWSTDAAGNVTPPRSFENRRGLLRLILHTMLEQMERAKLIFRDFDERELREVASADYLPPRLRSPFTGSPSCFAKFGKRPHIRAAFERGILRITPAAAYDDPSLNAAQADKELEHFSVTPNEHLMVRLYGLNAELEEVERPVHCKELFRTLMTRNFYVWCCSLGYDARLFQPFEAEAVLVVRNKEAFRARLHEAVKKQLPEAKSIDRPIQYYDNYTADYSQIIPIFSKNIRYLYQNEYRFAWLVPEGSSLSTFFVELGPLDGIAEIYEVI</sequence>
<organism evidence="1 2">
    <name type="scientific">Afifella marina DSM 2698</name>
    <dbReference type="NCBI Taxonomy" id="1120955"/>
    <lineage>
        <taxon>Bacteria</taxon>
        <taxon>Pseudomonadati</taxon>
        <taxon>Pseudomonadota</taxon>
        <taxon>Alphaproteobacteria</taxon>
        <taxon>Hyphomicrobiales</taxon>
        <taxon>Afifellaceae</taxon>
        <taxon>Afifella</taxon>
    </lineage>
</organism>
<evidence type="ECO:0000313" key="2">
    <source>
        <dbReference type="Proteomes" id="UP000199347"/>
    </source>
</evidence>
<proteinExistence type="predicted"/>
<protein>
    <submittedName>
        <fullName evidence="1">Uncharacterized protein</fullName>
    </submittedName>
</protein>